<name>A0A439DVG6_9MYCO</name>
<accession>A0A439DVG6</accession>
<gene>
    <name evidence="1" type="ORF">MELE44368_03480</name>
</gene>
<keyword evidence="2" id="KW-1185">Reference proteome</keyword>
<dbReference type="NCBIfam" id="TIGR00026">
    <property type="entry name" value="hi_GC_TIGR00026"/>
    <property type="match status" value="1"/>
</dbReference>
<dbReference type="Pfam" id="PF04075">
    <property type="entry name" value="F420H2_quin_red"/>
    <property type="match status" value="1"/>
</dbReference>
<dbReference type="GO" id="GO:0016491">
    <property type="term" value="F:oxidoreductase activity"/>
    <property type="evidence" value="ECO:0007669"/>
    <property type="project" value="InterPro"/>
</dbReference>
<dbReference type="Proteomes" id="UP000287177">
    <property type="component" value="Unassembled WGS sequence"/>
</dbReference>
<sequence>MTMSDSTRIRPPWWLKYVNKVMIGLQKLGILGENGPVVLEVRGRKSGKLRRTPITPMTVDGQRYVLGGLPGSDWAANLRAAGEATLHIGRRSERIRVVELPPDEARPLLREFPIKVPTGVGFMKNAGLVTGPNPDEYEALAGRCPVFRLETVNA</sequence>
<dbReference type="Gene3D" id="2.30.110.10">
    <property type="entry name" value="Electron Transport, Fmn-binding Protein, Chain A"/>
    <property type="match status" value="1"/>
</dbReference>
<organism evidence="1 2">
    <name type="scientific">Mycolicibacterium elephantis DSM 44368</name>
    <dbReference type="NCBI Taxonomy" id="1335622"/>
    <lineage>
        <taxon>Bacteria</taxon>
        <taxon>Bacillati</taxon>
        <taxon>Actinomycetota</taxon>
        <taxon>Actinomycetes</taxon>
        <taxon>Mycobacteriales</taxon>
        <taxon>Mycobacteriaceae</taxon>
        <taxon>Mycolicibacterium</taxon>
    </lineage>
</organism>
<proteinExistence type="predicted"/>
<evidence type="ECO:0000313" key="1">
    <source>
        <dbReference type="EMBL" id="RWA21031.1"/>
    </source>
</evidence>
<dbReference type="InterPro" id="IPR004378">
    <property type="entry name" value="F420H2_quin_Rdtase"/>
</dbReference>
<reference evidence="1 2" key="1">
    <citation type="submission" date="2013-06" db="EMBL/GenBank/DDBJ databases">
        <title>The draft sequence of the Mycobacterium elephantis genome.</title>
        <authorList>
            <person name="Pettersson F.B."/>
            <person name="Das S."/>
            <person name="Dasgupta S."/>
            <person name="Bhattacharya A."/>
            <person name="Kirsebom L.A."/>
        </authorList>
    </citation>
    <scope>NUCLEOTIDE SEQUENCE [LARGE SCALE GENOMIC DNA]</scope>
    <source>
        <strain evidence="1 2">DSM 44368</strain>
    </source>
</reference>
<dbReference type="InterPro" id="IPR012349">
    <property type="entry name" value="Split_barrel_FMN-bd"/>
</dbReference>
<protein>
    <recommendedName>
        <fullName evidence="3">Deazaflavin-dependent nitroreductase</fullName>
    </recommendedName>
</protein>
<dbReference type="EMBL" id="ATDN01000012">
    <property type="protein sequence ID" value="RWA21031.1"/>
    <property type="molecule type" value="Genomic_DNA"/>
</dbReference>
<evidence type="ECO:0000313" key="2">
    <source>
        <dbReference type="Proteomes" id="UP000287177"/>
    </source>
</evidence>
<evidence type="ECO:0008006" key="3">
    <source>
        <dbReference type="Google" id="ProtNLM"/>
    </source>
</evidence>
<dbReference type="AlphaFoldDB" id="A0A439DVG6"/>
<comment type="caution">
    <text evidence="1">The sequence shown here is derived from an EMBL/GenBank/DDBJ whole genome shotgun (WGS) entry which is preliminary data.</text>
</comment>